<proteinExistence type="inferred from homology"/>
<dbReference type="NCBIfam" id="TIGR00121">
    <property type="entry name" value="birA_ligase"/>
    <property type="match status" value="1"/>
</dbReference>
<comment type="catalytic activity">
    <reaction evidence="5">
        <text>biotin + L-lysyl-[protein] + ATP = N(6)-biotinyl-L-lysyl-[protein] + AMP + diphosphate + H(+)</text>
        <dbReference type="Rhea" id="RHEA:11756"/>
        <dbReference type="Rhea" id="RHEA-COMP:9752"/>
        <dbReference type="Rhea" id="RHEA-COMP:10505"/>
        <dbReference type="ChEBI" id="CHEBI:15378"/>
        <dbReference type="ChEBI" id="CHEBI:29969"/>
        <dbReference type="ChEBI" id="CHEBI:30616"/>
        <dbReference type="ChEBI" id="CHEBI:33019"/>
        <dbReference type="ChEBI" id="CHEBI:57586"/>
        <dbReference type="ChEBI" id="CHEBI:83144"/>
        <dbReference type="ChEBI" id="CHEBI:456215"/>
        <dbReference type="EC" id="6.3.4.15"/>
    </reaction>
</comment>
<dbReference type="InterPro" id="IPR003142">
    <property type="entry name" value="BPL_C"/>
</dbReference>
<feature type="DNA-binding region" description="H-T-H motif" evidence="5">
    <location>
        <begin position="20"/>
        <end position="39"/>
    </location>
</feature>
<name>A0A0P6SSJ3_9STRE</name>
<evidence type="ECO:0000313" key="8">
    <source>
        <dbReference type="Proteomes" id="UP000049578"/>
    </source>
</evidence>
<dbReference type="GO" id="GO:0005737">
    <property type="term" value="C:cytoplasm"/>
    <property type="evidence" value="ECO:0007669"/>
    <property type="project" value="TreeGrafter"/>
</dbReference>
<dbReference type="GO" id="GO:0004077">
    <property type="term" value="F:biotin--[biotin carboxyl-carrier protein] ligase activity"/>
    <property type="evidence" value="ECO:0007669"/>
    <property type="project" value="UniProtKB-UniRule"/>
</dbReference>
<dbReference type="PANTHER" id="PTHR12835">
    <property type="entry name" value="BIOTIN PROTEIN LIGASE"/>
    <property type="match status" value="1"/>
</dbReference>
<dbReference type="InterPro" id="IPR004408">
    <property type="entry name" value="Biotin_CoA_COase_ligase"/>
</dbReference>
<sequence length="311" mass="34664">MKTTEKIYQLLSRSNAFISGEYLADQLNISRTSVWKSIKRLEGQGIQIESLKNKGYRIIQGDLLLPDMISRELGIPVSYTPKSQSTQLDAKKGIDLQHPAPQLYLAPSQSSAKGRRHRDFFASPNGGIYMSLHLKPNVPYFDMPPYTMMVATSIVKAISHLTGIETSIKWVNDIYLDQKKIAGILTEAITSVETGLITDVIIGVGLNFAIEDFPEELTSIAGSLFEEKPTTTRNDLIVAIWHLFFSVAIKDHVKVYKEKSLVLNKQVTFQENQKSISATAIDVTDQGHLVVQLEDGQLHTLKSGEISLSSW</sequence>
<dbReference type="InterPro" id="IPR036390">
    <property type="entry name" value="WH_DNA-bd_sf"/>
</dbReference>
<keyword evidence="3 5" id="KW-0067">ATP-binding</keyword>
<dbReference type="EC" id="6.3.4.15" evidence="5"/>
<organism evidence="7 8">
    <name type="scientific">Streptococcus phocae</name>
    <dbReference type="NCBI Taxonomy" id="119224"/>
    <lineage>
        <taxon>Bacteria</taxon>
        <taxon>Bacillati</taxon>
        <taxon>Bacillota</taxon>
        <taxon>Bacilli</taxon>
        <taxon>Lactobacillales</taxon>
        <taxon>Streptococcaceae</taxon>
        <taxon>Streptococcus</taxon>
    </lineage>
</organism>
<evidence type="ECO:0000256" key="2">
    <source>
        <dbReference type="ARBA" id="ARBA00022741"/>
    </source>
</evidence>
<comment type="caution">
    <text evidence="5">Lacks conserved residue(s) required for the propagation of feature annotation.</text>
</comment>
<evidence type="ECO:0000256" key="5">
    <source>
        <dbReference type="HAMAP-Rule" id="MF_00978"/>
    </source>
</evidence>
<dbReference type="Pfam" id="PF03099">
    <property type="entry name" value="BPL_LplA_LipB"/>
    <property type="match status" value="1"/>
</dbReference>
<keyword evidence="4 5" id="KW-0092">Biotin</keyword>
<dbReference type="InterPro" id="IPR030855">
    <property type="entry name" value="Bifunct_BirA"/>
</dbReference>
<accession>A0A0P6SSJ3</accession>
<dbReference type="STRING" id="119224.AKK44_03375"/>
<dbReference type="InterPro" id="IPR045864">
    <property type="entry name" value="aa-tRNA-synth_II/BPL/LPL"/>
</dbReference>
<dbReference type="PANTHER" id="PTHR12835:SF5">
    <property type="entry name" value="BIOTIN--PROTEIN LIGASE"/>
    <property type="match status" value="1"/>
</dbReference>
<dbReference type="InterPro" id="IPR036388">
    <property type="entry name" value="WH-like_DNA-bd_sf"/>
</dbReference>
<dbReference type="NCBIfam" id="NF008846">
    <property type="entry name" value="PRK11886.1-1"/>
    <property type="match status" value="1"/>
</dbReference>
<dbReference type="SUPFAM" id="SSF55681">
    <property type="entry name" value="Class II aaRS and biotin synthetases"/>
    <property type="match status" value="1"/>
</dbReference>
<keyword evidence="8" id="KW-1185">Reference proteome</keyword>
<evidence type="ECO:0000256" key="1">
    <source>
        <dbReference type="ARBA" id="ARBA00022598"/>
    </source>
</evidence>
<evidence type="ECO:0000259" key="6">
    <source>
        <dbReference type="PROSITE" id="PS51733"/>
    </source>
</evidence>
<dbReference type="EMBL" id="LHQM01000010">
    <property type="protein sequence ID" value="KPJ22700.1"/>
    <property type="molecule type" value="Genomic_DNA"/>
</dbReference>
<dbReference type="GO" id="GO:0006355">
    <property type="term" value="P:regulation of DNA-templated transcription"/>
    <property type="evidence" value="ECO:0007669"/>
    <property type="project" value="UniProtKB-UniRule"/>
</dbReference>
<keyword evidence="5" id="KW-0678">Repressor</keyword>
<feature type="domain" description="BPL/LPL catalytic" evidence="6">
    <location>
        <begin position="72"/>
        <end position="252"/>
    </location>
</feature>
<dbReference type="GO" id="GO:0003677">
    <property type="term" value="F:DNA binding"/>
    <property type="evidence" value="ECO:0007669"/>
    <property type="project" value="UniProtKB-UniRule"/>
</dbReference>
<keyword evidence="1 5" id="KW-0436">Ligase</keyword>
<keyword evidence="2 5" id="KW-0547">Nucleotide-binding</keyword>
<evidence type="ECO:0000256" key="3">
    <source>
        <dbReference type="ARBA" id="ARBA00022840"/>
    </source>
</evidence>
<keyword evidence="5" id="KW-0804">Transcription</keyword>
<dbReference type="PATRIC" id="fig|119224.3.peg.200"/>
<gene>
    <name evidence="5" type="primary">birA</name>
    <name evidence="7" type="ORF">AKK44_03375</name>
</gene>
<dbReference type="AlphaFoldDB" id="A0A0P6SSJ3"/>
<dbReference type="Gene3D" id="2.30.30.100">
    <property type="match status" value="1"/>
</dbReference>
<dbReference type="SUPFAM" id="SSF46785">
    <property type="entry name" value="Winged helix' DNA-binding domain"/>
    <property type="match status" value="1"/>
</dbReference>
<dbReference type="RefSeq" id="WP_054278510.1">
    <property type="nucleotide sequence ID" value="NZ_LHQM01000010.1"/>
</dbReference>
<feature type="binding site" evidence="5">
    <location>
        <position position="180"/>
    </location>
    <ligand>
        <name>biotin</name>
        <dbReference type="ChEBI" id="CHEBI:57586"/>
    </ligand>
</feature>
<comment type="caution">
    <text evidence="7">The sequence shown here is derived from an EMBL/GenBank/DDBJ whole genome shotgun (WGS) entry which is preliminary data.</text>
</comment>
<dbReference type="GO" id="GO:0009249">
    <property type="term" value="P:protein lipoylation"/>
    <property type="evidence" value="ECO:0007669"/>
    <property type="project" value="UniProtKB-ARBA"/>
</dbReference>
<dbReference type="Pfam" id="PF02237">
    <property type="entry name" value="BPL_C"/>
    <property type="match status" value="1"/>
</dbReference>
<dbReference type="SUPFAM" id="SSF50037">
    <property type="entry name" value="C-terminal domain of transcriptional repressors"/>
    <property type="match status" value="1"/>
</dbReference>
<dbReference type="Pfam" id="PF08279">
    <property type="entry name" value="HTH_11"/>
    <property type="match status" value="1"/>
</dbReference>
<dbReference type="CDD" id="cd16442">
    <property type="entry name" value="BPL"/>
    <property type="match status" value="1"/>
</dbReference>
<dbReference type="GO" id="GO:0005524">
    <property type="term" value="F:ATP binding"/>
    <property type="evidence" value="ECO:0007669"/>
    <property type="project" value="UniProtKB-UniRule"/>
</dbReference>
<comment type="function">
    <text evidence="5">Acts both as a biotin--[acetyl-CoA-carboxylase] ligase and a repressor.</text>
</comment>
<dbReference type="Proteomes" id="UP000049578">
    <property type="component" value="Unassembled WGS sequence"/>
</dbReference>
<evidence type="ECO:0000256" key="4">
    <source>
        <dbReference type="ARBA" id="ARBA00023267"/>
    </source>
</evidence>
<comment type="similarity">
    <text evidence="5">Belongs to the biotin--protein ligase family.</text>
</comment>
<dbReference type="HAMAP" id="MF_00978">
    <property type="entry name" value="Bifunct_BirA"/>
    <property type="match status" value="1"/>
</dbReference>
<feature type="binding site" evidence="5">
    <location>
        <position position="109"/>
    </location>
    <ligand>
        <name>biotin</name>
        <dbReference type="ChEBI" id="CHEBI:57586"/>
    </ligand>
</feature>
<dbReference type="InterPro" id="IPR013196">
    <property type="entry name" value="HTH_11"/>
</dbReference>
<reference evidence="7 8" key="1">
    <citation type="submission" date="2015-08" db="EMBL/GenBank/DDBJ databases">
        <title>Genome sequence of Streptococcus phocae subsp. phocae ATCC 51973T isolated from liver specimen obtained from seal.</title>
        <authorList>
            <person name="Avendano-Herrera R."/>
        </authorList>
    </citation>
    <scope>NUCLEOTIDE SEQUENCE [LARGE SCALE GENOMIC DNA]</scope>
    <source>
        <strain evidence="7 8">ATCC 51973</strain>
    </source>
</reference>
<keyword evidence="5" id="KW-0805">Transcription regulation</keyword>
<dbReference type="InterPro" id="IPR004143">
    <property type="entry name" value="BPL_LPL_catalytic"/>
</dbReference>
<dbReference type="InterPro" id="IPR008988">
    <property type="entry name" value="Transcriptional_repressor_C"/>
</dbReference>
<keyword evidence="5" id="KW-0238">DNA-binding</keyword>
<dbReference type="GO" id="GO:0016740">
    <property type="term" value="F:transferase activity"/>
    <property type="evidence" value="ECO:0007669"/>
    <property type="project" value="UniProtKB-ARBA"/>
</dbReference>
<dbReference type="Gene3D" id="3.30.930.10">
    <property type="entry name" value="Bira Bifunctional Protein, Domain 2"/>
    <property type="match status" value="1"/>
</dbReference>
<dbReference type="PROSITE" id="PS51733">
    <property type="entry name" value="BPL_LPL_CATALYTIC"/>
    <property type="match status" value="1"/>
</dbReference>
<dbReference type="Gene3D" id="1.10.10.10">
    <property type="entry name" value="Winged helix-like DNA-binding domain superfamily/Winged helix DNA-binding domain"/>
    <property type="match status" value="1"/>
</dbReference>
<protein>
    <recommendedName>
        <fullName evidence="5">Bifunctional ligase/repressor BirA</fullName>
    </recommendedName>
    <alternativeName>
        <fullName evidence="5">Biotin--[acetyl-CoA-carboxylase] ligase</fullName>
        <ecNumber evidence="5">6.3.4.15</ecNumber>
    </alternativeName>
    <alternativeName>
        <fullName evidence="5">Biotin--protein ligase</fullName>
    </alternativeName>
    <alternativeName>
        <fullName evidence="5">Biotin-[acetyl-CoA carboxylase] synthetase</fullName>
    </alternativeName>
</protein>
<evidence type="ECO:0000313" key="7">
    <source>
        <dbReference type="EMBL" id="KPJ22700.1"/>
    </source>
</evidence>